<evidence type="ECO:0000256" key="13">
    <source>
        <dbReference type="SAM" id="MobiDB-lite"/>
    </source>
</evidence>
<dbReference type="SUPFAM" id="SSF53335">
    <property type="entry name" value="S-adenosyl-L-methionine-dependent methyltransferases"/>
    <property type="match status" value="1"/>
</dbReference>
<keyword evidence="8 12" id="KW-0808">Transferase</keyword>
<evidence type="ECO:0000256" key="6">
    <source>
        <dbReference type="ARBA" id="ARBA00022490"/>
    </source>
</evidence>
<comment type="function">
    <text evidence="1">Probable adenosyl-L-methionine (AdoMet)-dependent tRNA (uracil-O(2)-)-methyltransferase.</text>
</comment>
<evidence type="ECO:0000256" key="4">
    <source>
        <dbReference type="ARBA" id="ARBA00012795"/>
    </source>
</evidence>
<proteinExistence type="inferred from homology"/>
<dbReference type="Proteomes" id="UP000324022">
    <property type="component" value="Unassembled WGS sequence"/>
</dbReference>
<accession>A0A5C3DSG9</accession>
<dbReference type="EMBL" id="OOIN01000001">
    <property type="protein sequence ID" value="SPO20367.1"/>
    <property type="molecule type" value="Genomic_DNA"/>
</dbReference>
<protein>
    <recommendedName>
        <fullName evidence="5 12">tRNA (uracil-O(2)-)-methyltransferase</fullName>
        <ecNumber evidence="4 12">2.1.1.211</ecNumber>
    </recommendedName>
</protein>
<organism evidence="14 15">
    <name type="scientific">Ustilago trichophora</name>
    <dbReference type="NCBI Taxonomy" id="86804"/>
    <lineage>
        <taxon>Eukaryota</taxon>
        <taxon>Fungi</taxon>
        <taxon>Dikarya</taxon>
        <taxon>Basidiomycota</taxon>
        <taxon>Ustilaginomycotina</taxon>
        <taxon>Ustilaginomycetes</taxon>
        <taxon>Ustilaginales</taxon>
        <taxon>Ustilaginaceae</taxon>
        <taxon>Ustilago</taxon>
    </lineage>
</organism>
<dbReference type="PANTHER" id="PTHR21210:SF0">
    <property type="entry name" value="TRNA (URACIL-O(2)-)-METHYLTRANSFERASE-RELATED"/>
    <property type="match status" value="1"/>
</dbReference>
<keyword evidence="7 12" id="KW-0489">Methyltransferase</keyword>
<keyword evidence="10 12" id="KW-0819">tRNA processing</keyword>
<evidence type="ECO:0000256" key="3">
    <source>
        <dbReference type="ARBA" id="ARBA00009056"/>
    </source>
</evidence>
<dbReference type="GO" id="GO:0030488">
    <property type="term" value="P:tRNA methylation"/>
    <property type="evidence" value="ECO:0007669"/>
    <property type="project" value="UniProtKB-UniRule"/>
</dbReference>
<keyword evidence="9 12" id="KW-0949">S-adenosyl-L-methionine</keyword>
<evidence type="ECO:0000313" key="14">
    <source>
        <dbReference type="EMBL" id="SPO20367.1"/>
    </source>
</evidence>
<evidence type="ECO:0000256" key="2">
    <source>
        <dbReference type="ARBA" id="ARBA00004496"/>
    </source>
</evidence>
<gene>
    <name evidence="14" type="ORF">UTRI_00766_B</name>
</gene>
<evidence type="ECO:0000256" key="1">
    <source>
        <dbReference type="ARBA" id="ARBA00002778"/>
    </source>
</evidence>
<feature type="compositionally biased region" description="Polar residues" evidence="13">
    <location>
        <begin position="74"/>
        <end position="88"/>
    </location>
</feature>
<evidence type="ECO:0000256" key="8">
    <source>
        <dbReference type="ARBA" id="ARBA00022679"/>
    </source>
</evidence>
<dbReference type="InterPro" id="IPR029063">
    <property type="entry name" value="SAM-dependent_MTases_sf"/>
</dbReference>
<comment type="function">
    <text evidence="12">Adenosyl-L-methionine (AdoMet)-dependent tRNA (uracil-O(2)-)-methyltransferase.</text>
</comment>
<reference evidence="14 15" key="1">
    <citation type="submission" date="2018-03" db="EMBL/GenBank/DDBJ databases">
        <authorList>
            <person name="Guldener U."/>
        </authorList>
    </citation>
    <scope>NUCLEOTIDE SEQUENCE [LARGE SCALE GENOMIC DNA]</scope>
    <source>
        <strain evidence="14 15">NBRC100155</strain>
    </source>
</reference>
<comment type="catalytic activity">
    <reaction evidence="11 12">
        <text>uridine(44) in tRNA(Ser) + S-adenosyl-L-methionine = 2'-O-methyluridine(44) in tRNA(Ser) + S-adenosyl-L-homocysteine + H(+)</text>
        <dbReference type="Rhea" id="RHEA:43100"/>
        <dbReference type="Rhea" id="RHEA-COMP:10339"/>
        <dbReference type="Rhea" id="RHEA-COMP:10340"/>
        <dbReference type="ChEBI" id="CHEBI:15378"/>
        <dbReference type="ChEBI" id="CHEBI:57856"/>
        <dbReference type="ChEBI" id="CHEBI:59789"/>
        <dbReference type="ChEBI" id="CHEBI:65315"/>
        <dbReference type="ChEBI" id="CHEBI:74478"/>
        <dbReference type="EC" id="2.1.1.211"/>
    </reaction>
</comment>
<feature type="compositionally biased region" description="Low complexity" evidence="13">
    <location>
        <begin position="1"/>
        <end position="21"/>
    </location>
</feature>
<evidence type="ECO:0000256" key="11">
    <source>
        <dbReference type="ARBA" id="ARBA00047957"/>
    </source>
</evidence>
<evidence type="ECO:0000256" key="9">
    <source>
        <dbReference type="ARBA" id="ARBA00022691"/>
    </source>
</evidence>
<dbReference type="InterPro" id="IPR011671">
    <property type="entry name" value="tRNA_uracil_MeTrfase"/>
</dbReference>
<evidence type="ECO:0000256" key="12">
    <source>
        <dbReference type="RuleBase" id="RU368004"/>
    </source>
</evidence>
<evidence type="ECO:0000256" key="10">
    <source>
        <dbReference type="ARBA" id="ARBA00022694"/>
    </source>
</evidence>
<dbReference type="EC" id="2.1.1.211" evidence="4 12"/>
<dbReference type="PANTHER" id="PTHR21210">
    <property type="entry name" value="TRNA (URACIL-O(2)-)-METHYLTRANSFERASE-RELATED"/>
    <property type="match status" value="1"/>
</dbReference>
<keyword evidence="6 12" id="KW-0963">Cytoplasm</keyword>
<sequence>MSSSTDAECSSSTSAQSNGSSKNGVPKRTTVQHQQLPPRPKLNPAYPSAESPVTPSCSSANDDDATQLPFALSGLSNSTGETRTEESGWTSVISAPAYAPMASWLTVMQSLIRHPEHNSSNILRADILSESEPSHAEQQGWRKQWTIRRALLPRRPNLDWRMEQDCSLYYYYRNGGDGHGEVEEEDVAEAVVIYTPLIGAASHPKMEQEEVGVMGQPPQRETSIPFYHPKVRALAFHFRPSSPSASSETDTIYGSSGISLIPFPPTPSNQSRTEAEAHDGAYPPTHRLSRVALSLITTLHMHTWGHLHSYQKRVHHDTVVPRELYQDLYLELKRKYAGELISGWAEATDPTKHVFEEMGIAAFLISLWILTYTGKDKVQGKDEEWKKNVKFVDVGCGNGLLTYILSREGFCGVGLDLRSRKSWASYTSHGAKLSEWSFDPSTLLQPLSSSLSRIWTGAWLLGNHADELTPWLPVLATHYSAVGFINLPCCYFSLDGTRAFPLLLKGGGEVSRNEQYLAYVGELHKRFGWQVELEPLRIPSTKNWCFVGRTRLETEDGEEGLKQKVKDAVEQAMASGWAARDSSK</sequence>
<keyword evidence="15" id="KW-1185">Reference proteome</keyword>
<dbReference type="GO" id="GO:0005737">
    <property type="term" value="C:cytoplasm"/>
    <property type="evidence" value="ECO:0007669"/>
    <property type="project" value="UniProtKB-SubCell"/>
</dbReference>
<evidence type="ECO:0000313" key="15">
    <source>
        <dbReference type="Proteomes" id="UP000324022"/>
    </source>
</evidence>
<name>A0A5C3DSG9_9BASI</name>
<feature type="region of interest" description="Disordered" evidence="13">
    <location>
        <begin position="1"/>
        <end position="88"/>
    </location>
</feature>
<dbReference type="Pfam" id="PF07757">
    <property type="entry name" value="AdoMet_MTase"/>
    <property type="match status" value="1"/>
</dbReference>
<comment type="subcellular location">
    <subcellularLocation>
        <location evidence="2 12">Cytoplasm</location>
    </subcellularLocation>
</comment>
<dbReference type="GO" id="GO:0141101">
    <property type="term" value="F:tRNA(Ser) (uridine(44)-2'-O-)-methyltransferase activity"/>
    <property type="evidence" value="ECO:0007669"/>
    <property type="project" value="UniProtKB-EC"/>
</dbReference>
<feature type="compositionally biased region" description="Polar residues" evidence="13">
    <location>
        <begin position="51"/>
        <end position="60"/>
    </location>
</feature>
<evidence type="ECO:0000256" key="7">
    <source>
        <dbReference type="ARBA" id="ARBA00022603"/>
    </source>
</evidence>
<dbReference type="AlphaFoldDB" id="A0A5C3DSG9"/>
<dbReference type="OrthoDB" id="10047021at2759"/>
<comment type="similarity">
    <text evidence="3 12">Belongs to the TRM44 family.</text>
</comment>
<evidence type="ECO:0000256" key="5">
    <source>
        <dbReference type="ARBA" id="ARBA00017788"/>
    </source>
</evidence>